<feature type="transmembrane region" description="Helical" evidence="1">
    <location>
        <begin position="103"/>
        <end position="121"/>
    </location>
</feature>
<sequence>MLKSCLFNVKCAVHDLVPYLLPNQTKHSSLSTPKPNQTFQSIYSQTNHRVVMYKHRGRNSMCNAILQFQRPSRSTLSIHLVFPLYSYESIGSYDVNVGLSLKFNFLTCILLLYTLHMIIMHNES</sequence>
<keyword evidence="1" id="KW-0812">Transmembrane</keyword>
<evidence type="ECO:0000256" key="1">
    <source>
        <dbReference type="SAM" id="Phobius"/>
    </source>
</evidence>
<evidence type="ECO:0000313" key="2">
    <source>
        <dbReference type="EMBL" id="KAK6326684.1"/>
    </source>
</evidence>
<reference evidence="2 3" key="1">
    <citation type="submission" date="2021-04" db="EMBL/GenBank/DDBJ databases">
        <authorList>
            <person name="De Guttry C."/>
            <person name="Zahm M."/>
            <person name="Klopp C."/>
            <person name="Cabau C."/>
            <person name="Louis A."/>
            <person name="Berthelot C."/>
            <person name="Parey E."/>
            <person name="Roest Crollius H."/>
            <person name="Montfort J."/>
            <person name="Robinson-Rechavi M."/>
            <person name="Bucao C."/>
            <person name="Bouchez O."/>
            <person name="Gislard M."/>
            <person name="Lluch J."/>
            <person name="Milhes M."/>
            <person name="Lampietro C."/>
            <person name="Lopez Roques C."/>
            <person name="Donnadieu C."/>
            <person name="Braasch I."/>
            <person name="Desvignes T."/>
            <person name="Postlethwait J."/>
            <person name="Bobe J."/>
            <person name="Wedekind C."/>
            <person name="Guiguen Y."/>
        </authorList>
    </citation>
    <scope>NUCLEOTIDE SEQUENCE [LARGE SCALE GENOMIC DNA]</scope>
    <source>
        <strain evidence="2">Cs_M1</strain>
        <tissue evidence="2">Blood</tissue>
    </source>
</reference>
<proteinExistence type="predicted"/>
<keyword evidence="3" id="KW-1185">Reference proteome</keyword>
<protein>
    <submittedName>
        <fullName evidence="2">Uncharacterized protein</fullName>
    </submittedName>
</protein>
<keyword evidence="1" id="KW-0472">Membrane</keyword>
<accession>A0AAN8MBP2</accession>
<name>A0AAN8MBP2_9TELE</name>
<dbReference type="AlphaFoldDB" id="A0AAN8MBP2"/>
<comment type="caution">
    <text evidence="2">The sequence shown here is derived from an EMBL/GenBank/DDBJ whole genome shotgun (WGS) entry which is preliminary data.</text>
</comment>
<evidence type="ECO:0000313" key="3">
    <source>
        <dbReference type="Proteomes" id="UP001356427"/>
    </source>
</evidence>
<gene>
    <name evidence="2" type="ORF">J4Q44_G00023290</name>
</gene>
<dbReference type="EMBL" id="JAGTTL010000002">
    <property type="protein sequence ID" value="KAK6326684.1"/>
    <property type="molecule type" value="Genomic_DNA"/>
</dbReference>
<keyword evidence="1" id="KW-1133">Transmembrane helix</keyword>
<dbReference type="Proteomes" id="UP001356427">
    <property type="component" value="Unassembled WGS sequence"/>
</dbReference>
<organism evidence="2 3">
    <name type="scientific">Coregonus suidteri</name>
    <dbReference type="NCBI Taxonomy" id="861788"/>
    <lineage>
        <taxon>Eukaryota</taxon>
        <taxon>Metazoa</taxon>
        <taxon>Chordata</taxon>
        <taxon>Craniata</taxon>
        <taxon>Vertebrata</taxon>
        <taxon>Euteleostomi</taxon>
        <taxon>Actinopterygii</taxon>
        <taxon>Neopterygii</taxon>
        <taxon>Teleostei</taxon>
        <taxon>Protacanthopterygii</taxon>
        <taxon>Salmoniformes</taxon>
        <taxon>Salmonidae</taxon>
        <taxon>Coregoninae</taxon>
        <taxon>Coregonus</taxon>
    </lineage>
</organism>